<feature type="compositionally biased region" description="Basic residues" evidence="3">
    <location>
        <begin position="416"/>
        <end position="425"/>
    </location>
</feature>
<evidence type="ECO:0000259" key="4">
    <source>
        <dbReference type="SMART" id="SM00385"/>
    </source>
</evidence>
<dbReference type="SMART" id="SM00385">
    <property type="entry name" value="CYCLIN"/>
    <property type="match status" value="1"/>
</dbReference>
<feature type="region of interest" description="Disordered" evidence="3">
    <location>
        <begin position="1"/>
        <end position="20"/>
    </location>
</feature>
<evidence type="ECO:0000256" key="2">
    <source>
        <dbReference type="RuleBase" id="RU000383"/>
    </source>
</evidence>
<protein>
    <recommendedName>
        <fullName evidence="4">Cyclin-like domain-containing protein</fullName>
    </recommendedName>
</protein>
<accession>A0ABD3FXW4</accession>
<dbReference type="EMBL" id="JBIMZQ010000005">
    <property type="protein sequence ID" value="KAL3671763.1"/>
    <property type="molecule type" value="Genomic_DNA"/>
</dbReference>
<comment type="caution">
    <text evidence="5">The sequence shown here is derived from an EMBL/GenBank/DDBJ whole genome shotgun (WGS) entry which is preliminary data.</text>
</comment>
<gene>
    <name evidence="5" type="ORF">V7S43_003672</name>
</gene>
<dbReference type="PANTHER" id="PTHR10026">
    <property type="entry name" value="CYCLIN"/>
    <property type="match status" value="1"/>
</dbReference>
<evidence type="ECO:0000313" key="6">
    <source>
        <dbReference type="Proteomes" id="UP001632037"/>
    </source>
</evidence>
<dbReference type="Proteomes" id="UP001632037">
    <property type="component" value="Unassembled WGS sequence"/>
</dbReference>
<dbReference type="InterPro" id="IPR043198">
    <property type="entry name" value="Cyclin/Ssn8"/>
</dbReference>
<dbReference type="Gene3D" id="1.10.472.10">
    <property type="entry name" value="Cyclin-like"/>
    <property type="match status" value="2"/>
</dbReference>
<dbReference type="InterPro" id="IPR036915">
    <property type="entry name" value="Cyclin-like_sf"/>
</dbReference>
<dbReference type="InterPro" id="IPR013763">
    <property type="entry name" value="Cyclin-like_dom"/>
</dbReference>
<feature type="compositionally biased region" description="Basic and acidic residues" evidence="3">
    <location>
        <begin position="1"/>
        <end position="19"/>
    </location>
</feature>
<evidence type="ECO:0000313" key="5">
    <source>
        <dbReference type="EMBL" id="KAL3671763.1"/>
    </source>
</evidence>
<evidence type="ECO:0000256" key="3">
    <source>
        <dbReference type="SAM" id="MobiDB-lite"/>
    </source>
</evidence>
<dbReference type="InterPro" id="IPR031658">
    <property type="entry name" value="Cyclin_C_2"/>
</dbReference>
<feature type="region of interest" description="Disordered" evidence="3">
    <location>
        <begin position="376"/>
        <end position="425"/>
    </location>
</feature>
<name>A0ABD3FXW4_9STRA</name>
<dbReference type="AlphaFoldDB" id="A0ABD3FXW4"/>
<dbReference type="CDD" id="cd20525">
    <property type="entry name" value="CYCLIN_CCNH_rpt2"/>
    <property type="match status" value="1"/>
</dbReference>
<reference evidence="5 6" key="1">
    <citation type="submission" date="2024-09" db="EMBL/GenBank/DDBJ databases">
        <title>Genome sequencing and assembly of Phytophthora oleae, isolate VK10A, causative agent of rot of olive drupes.</title>
        <authorList>
            <person name="Conti Taguali S."/>
            <person name="Riolo M."/>
            <person name="La Spada F."/>
            <person name="Cacciola S.O."/>
            <person name="Dionisio G."/>
        </authorList>
    </citation>
    <scope>NUCLEOTIDE SEQUENCE [LARGE SCALE GENOMIC DNA]</scope>
    <source>
        <strain evidence="5 6">VK10A</strain>
    </source>
</reference>
<organism evidence="5 6">
    <name type="scientific">Phytophthora oleae</name>
    <dbReference type="NCBI Taxonomy" id="2107226"/>
    <lineage>
        <taxon>Eukaryota</taxon>
        <taxon>Sar</taxon>
        <taxon>Stramenopiles</taxon>
        <taxon>Oomycota</taxon>
        <taxon>Peronosporomycetes</taxon>
        <taxon>Peronosporales</taxon>
        <taxon>Peronosporaceae</taxon>
        <taxon>Phytophthora</taxon>
    </lineage>
</organism>
<keyword evidence="1 2" id="KW-0195">Cyclin</keyword>
<proteinExistence type="inferred from homology"/>
<keyword evidence="6" id="KW-1185">Reference proteome</keyword>
<dbReference type="SUPFAM" id="SSF47954">
    <property type="entry name" value="Cyclin-like"/>
    <property type="match status" value="2"/>
</dbReference>
<sequence>MRSTERPQPHETENEDRSQKARNIRMSYLSTSTHFNNWVFSAEELARVRRLQHVKTKRALRLEREEAQKPEAPGPTSRKARSFAALLPRSSTAVRDAFDWNDEVDVELSTLEEAEEKANLQLTPLLEFLDSEQEALLRAFYEEKIQESCSAQFLRTSDKVKCCAMLLFKRFYLSNSVMEFHPKYLVPTAIYVAGKVEEQYMAVDTVADQLHVDHKFIIGHEMIMLEGVRFQLIMYHPFRALLGFLDDFRAFAKQILHKDLPATVLQKLHANSTALLNDMLLTDLPLLHYPSHLALAALWHVTDEVAASSGEKACGLASANVLEYIKRSKFSKDQAVDEVTGRLEQITQAFQALKAEKEKGGEETVRHRTKQIKQIYKKLKQFHKDDDKKDKKKGKKGDGKKKDKKRKDGSKDDKKKIKKQKKDKA</sequence>
<evidence type="ECO:0000256" key="1">
    <source>
        <dbReference type="ARBA" id="ARBA00023127"/>
    </source>
</evidence>
<dbReference type="InterPro" id="IPR006671">
    <property type="entry name" value="Cyclin_N"/>
</dbReference>
<dbReference type="Pfam" id="PF16899">
    <property type="entry name" value="Cyclin_C_2"/>
    <property type="match status" value="1"/>
</dbReference>
<feature type="region of interest" description="Disordered" evidence="3">
    <location>
        <begin position="61"/>
        <end position="80"/>
    </location>
</feature>
<comment type="similarity">
    <text evidence="2">Belongs to the cyclin family.</text>
</comment>
<feature type="domain" description="Cyclin-like" evidence="4">
    <location>
        <begin position="143"/>
        <end position="226"/>
    </location>
</feature>
<dbReference type="Pfam" id="PF00134">
    <property type="entry name" value="Cyclin_N"/>
    <property type="match status" value="1"/>
</dbReference>